<protein>
    <recommendedName>
        <fullName evidence="3">Methyltransferase domain-containing protein</fullName>
    </recommendedName>
</protein>
<dbReference type="Pfam" id="PF13489">
    <property type="entry name" value="Methyltransf_23"/>
    <property type="match status" value="1"/>
</dbReference>
<dbReference type="Gene3D" id="3.40.50.150">
    <property type="entry name" value="Vaccinia Virus protein VP39"/>
    <property type="match status" value="1"/>
</dbReference>
<dbReference type="InterPro" id="IPR029063">
    <property type="entry name" value="SAM-dependent_MTases_sf"/>
</dbReference>
<dbReference type="EMBL" id="PGGS01000568">
    <property type="protein sequence ID" value="PNH02965.1"/>
    <property type="molecule type" value="Genomic_DNA"/>
</dbReference>
<dbReference type="CDD" id="cd02440">
    <property type="entry name" value="AdoMet_MTases"/>
    <property type="match status" value="1"/>
</dbReference>
<dbReference type="Proteomes" id="UP000236333">
    <property type="component" value="Unassembled WGS sequence"/>
</dbReference>
<dbReference type="PANTHER" id="PTHR47473:SF1">
    <property type="entry name" value="METHYLTRANSFERASE DOMAIN-CONTAINING PROTEIN"/>
    <property type="match status" value="1"/>
</dbReference>
<evidence type="ECO:0000313" key="2">
    <source>
        <dbReference type="Proteomes" id="UP000236333"/>
    </source>
</evidence>
<gene>
    <name evidence="1" type="ORF">TSOC_011012</name>
</gene>
<name>A0A2J7ZRT0_9CHLO</name>
<dbReference type="AlphaFoldDB" id="A0A2J7ZRT0"/>
<evidence type="ECO:0000313" key="1">
    <source>
        <dbReference type="EMBL" id="PNH02965.1"/>
    </source>
</evidence>
<dbReference type="OrthoDB" id="10253390at2759"/>
<dbReference type="PANTHER" id="PTHR47473">
    <property type="entry name" value="BTA1P"/>
    <property type="match status" value="1"/>
</dbReference>
<reference evidence="1 2" key="1">
    <citation type="journal article" date="2017" name="Mol. Biol. Evol.">
        <title>The 4-celled Tetrabaena socialis nuclear genome reveals the essential components for genetic control of cell number at the origin of multicellularity in the volvocine lineage.</title>
        <authorList>
            <person name="Featherston J."/>
            <person name="Arakaki Y."/>
            <person name="Hanschen E.R."/>
            <person name="Ferris P.J."/>
            <person name="Michod R.E."/>
            <person name="Olson B.J.S.C."/>
            <person name="Nozaki H."/>
            <person name="Durand P.M."/>
        </authorList>
    </citation>
    <scope>NUCLEOTIDE SEQUENCE [LARGE SCALE GENOMIC DNA]</scope>
    <source>
        <strain evidence="1 2">NIES-571</strain>
    </source>
</reference>
<keyword evidence="2" id="KW-1185">Reference proteome</keyword>
<evidence type="ECO:0008006" key="3">
    <source>
        <dbReference type="Google" id="ProtNLM"/>
    </source>
</evidence>
<comment type="caution">
    <text evidence="1">The sequence shown here is derived from an EMBL/GenBank/DDBJ whole genome shotgun (WGS) entry which is preliminary data.</text>
</comment>
<organism evidence="1 2">
    <name type="scientific">Tetrabaena socialis</name>
    <dbReference type="NCBI Taxonomy" id="47790"/>
    <lineage>
        <taxon>Eukaryota</taxon>
        <taxon>Viridiplantae</taxon>
        <taxon>Chlorophyta</taxon>
        <taxon>core chlorophytes</taxon>
        <taxon>Chlorophyceae</taxon>
        <taxon>CS clade</taxon>
        <taxon>Chlamydomonadales</taxon>
        <taxon>Tetrabaenaceae</taxon>
        <taxon>Tetrabaena</taxon>
    </lineage>
</organism>
<dbReference type="SUPFAM" id="SSF53335">
    <property type="entry name" value="S-adenosyl-L-methionine-dependent methyltransferases"/>
    <property type="match status" value="1"/>
</dbReference>
<proteinExistence type="predicted"/>
<sequence length="339" mass="38716">MGAGGDGRPVRDNFLKGTRDKLKNIGSVKDDLTVLRHMWFGSKKGDDHAARLESFYGPQATAYDAFRSRFLWGRKPMLAACAARLAERSNLIWVDLGGGTGENVDMMAQYIDLSKFKAIYVVDLCHSLCEVAKLKAKAKGWKNVHVVEADACQFAPPGGQATLITFSYSLTMIPPFHSVIDQAISYLSPEGLFGVADFYVSGKYDLPMRQQSWSRRFFWRSVFDIDNIDIGPERRAYLEQKLERVWEQNSQGSIPYVPWLRAPYYVWLGRHPTVGHALHEEKVERPPMFPPTFLYTQSWEDPEPDMERIPSSWSRVRRAIRFRSPAHNLVDMGQRHVLA</sequence>
<accession>A0A2J7ZRT0</accession>